<dbReference type="RefSeq" id="XP_012654060.1">
    <property type="nucleotide sequence ID" value="XM_012798606.1"/>
</dbReference>
<gene>
    <name evidence="2" type="ORF">TTHERM_000661569</name>
</gene>
<dbReference type="AlphaFoldDB" id="W7XAH9"/>
<dbReference type="InParanoid" id="W7XAH9"/>
<organism evidence="2 3">
    <name type="scientific">Tetrahymena thermophila (strain SB210)</name>
    <dbReference type="NCBI Taxonomy" id="312017"/>
    <lineage>
        <taxon>Eukaryota</taxon>
        <taxon>Sar</taxon>
        <taxon>Alveolata</taxon>
        <taxon>Ciliophora</taxon>
        <taxon>Intramacronucleata</taxon>
        <taxon>Oligohymenophorea</taxon>
        <taxon>Hymenostomatida</taxon>
        <taxon>Tetrahymenina</taxon>
        <taxon>Tetrahymenidae</taxon>
        <taxon>Tetrahymena</taxon>
    </lineage>
</organism>
<evidence type="ECO:0000256" key="1">
    <source>
        <dbReference type="SAM" id="Phobius"/>
    </source>
</evidence>
<keyword evidence="3" id="KW-1185">Reference proteome</keyword>
<feature type="transmembrane region" description="Helical" evidence="1">
    <location>
        <begin position="182"/>
        <end position="200"/>
    </location>
</feature>
<dbReference type="Proteomes" id="UP000009168">
    <property type="component" value="Unassembled WGS sequence"/>
</dbReference>
<dbReference type="EMBL" id="GG662634">
    <property type="protein sequence ID" value="EWS73408.1"/>
    <property type="molecule type" value="Genomic_DNA"/>
</dbReference>
<evidence type="ECO:0000313" key="3">
    <source>
        <dbReference type="Proteomes" id="UP000009168"/>
    </source>
</evidence>
<dbReference type="GeneID" id="24440089"/>
<keyword evidence="1 2" id="KW-0812">Transmembrane</keyword>
<protein>
    <submittedName>
        <fullName evidence="2">Transmembrane protein, putative</fullName>
    </submittedName>
</protein>
<reference evidence="3" key="1">
    <citation type="journal article" date="2006" name="PLoS Biol.">
        <title>Macronuclear genome sequence of the ciliate Tetrahymena thermophila, a model eukaryote.</title>
        <authorList>
            <person name="Eisen J.A."/>
            <person name="Coyne R.S."/>
            <person name="Wu M."/>
            <person name="Wu D."/>
            <person name="Thiagarajan M."/>
            <person name="Wortman J.R."/>
            <person name="Badger J.H."/>
            <person name="Ren Q."/>
            <person name="Amedeo P."/>
            <person name="Jones K.M."/>
            <person name="Tallon L.J."/>
            <person name="Delcher A.L."/>
            <person name="Salzberg S.L."/>
            <person name="Silva J.C."/>
            <person name="Haas B.J."/>
            <person name="Majoros W.H."/>
            <person name="Farzad M."/>
            <person name="Carlton J.M."/>
            <person name="Smith R.K. Jr."/>
            <person name="Garg J."/>
            <person name="Pearlman R.E."/>
            <person name="Karrer K.M."/>
            <person name="Sun L."/>
            <person name="Manning G."/>
            <person name="Elde N.C."/>
            <person name="Turkewitz A.P."/>
            <person name="Asai D.J."/>
            <person name="Wilkes D.E."/>
            <person name="Wang Y."/>
            <person name="Cai H."/>
            <person name="Collins K."/>
            <person name="Stewart B.A."/>
            <person name="Lee S.R."/>
            <person name="Wilamowska K."/>
            <person name="Weinberg Z."/>
            <person name="Ruzzo W.L."/>
            <person name="Wloga D."/>
            <person name="Gaertig J."/>
            <person name="Frankel J."/>
            <person name="Tsao C.-C."/>
            <person name="Gorovsky M.A."/>
            <person name="Keeling P.J."/>
            <person name="Waller R.F."/>
            <person name="Patron N.J."/>
            <person name="Cherry J.M."/>
            <person name="Stover N.A."/>
            <person name="Krieger C.J."/>
            <person name="del Toro C."/>
            <person name="Ryder H.F."/>
            <person name="Williamson S.C."/>
            <person name="Barbeau R.A."/>
            <person name="Hamilton E.P."/>
            <person name="Orias E."/>
        </authorList>
    </citation>
    <scope>NUCLEOTIDE SEQUENCE [LARGE SCALE GENOMIC DNA]</scope>
    <source>
        <strain evidence="3">SB210</strain>
    </source>
</reference>
<dbReference type="KEGG" id="tet:TTHERM_000661569"/>
<accession>W7XAH9</accession>
<feature type="transmembrane region" description="Helical" evidence="1">
    <location>
        <begin position="141"/>
        <end position="162"/>
    </location>
</feature>
<keyword evidence="1" id="KW-1133">Transmembrane helix</keyword>
<proteinExistence type="predicted"/>
<evidence type="ECO:0000313" key="2">
    <source>
        <dbReference type="EMBL" id="EWS73408.1"/>
    </source>
</evidence>
<sequence length="201" mass="24346">MNRKKNSWKNQSIYMDFCMLSVHQDLQQIQNQFGQRTTKTNKINKAHKQSNNIIYKIVYQTQSSKAYSFLQIAQKLRYQLQLLFNEYKITFISIIVHTICQQPPTNLSNNQSYSHSSYIKTIYQKIYLQKPQLTNQLTTQLILYQLINYLFVNTFIYFMYIFQLNKFLKQSSTIFHIHLNTFIHLFFLSFKFLLLFVYVFF</sequence>
<keyword evidence="1" id="KW-0472">Membrane</keyword>
<name>W7XAH9_TETTS</name>